<proteinExistence type="predicted"/>
<gene>
    <name evidence="7" type="ORF">A3770_10p58690</name>
    <name evidence="6" type="ORF">CPRI1469_LOCUS1940</name>
</gene>
<name>A0A5B8MSN1_9CHLO</name>
<evidence type="ECO:0000313" key="8">
    <source>
        <dbReference type="Proteomes" id="UP000316726"/>
    </source>
</evidence>
<dbReference type="PROSITE" id="PS50975">
    <property type="entry name" value="ATP_GRASP"/>
    <property type="match status" value="1"/>
</dbReference>
<evidence type="ECO:0000313" key="7">
    <source>
        <dbReference type="EMBL" id="QDZ23351.1"/>
    </source>
</evidence>
<dbReference type="PANTHER" id="PTHR43585:SF2">
    <property type="entry name" value="ATP-GRASP ENZYME FSQD"/>
    <property type="match status" value="1"/>
</dbReference>
<dbReference type="GO" id="GO:0046872">
    <property type="term" value="F:metal ion binding"/>
    <property type="evidence" value="ECO:0007669"/>
    <property type="project" value="InterPro"/>
</dbReference>
<dbReference type="Gene3D" id="3.30.470.20">
    <property type="entry name" value="ATP-grasp fold, B domain"/>
    <property type="match status" value="1"/>
</dbReference>
<feature type="domain" description="ATP-grasp" evidence="5">
    <location>
        <begin position="289"/>
        <end position="501"/>
    </location>
</feature>
<dbReference type="PANTHER" id="PTHR43585">
    <property type="entry name" value="FUMIPYRROLE BIOSYNTHESIS PROTEIN C"/>
    <property type="match status" value="1"/>
</dbReference>
<keyword evidence="2 4" id="KW-0547">Nucleotide-binding</keyword>
<dbReference type="Pfam" id="PF18130">
    <property type="entry name" value="ATPgrasp_N"/>
    <property type="match status" value="1"/>
</dbReference>
<reference evidence="6" key="2">
    <citation type="submission" date="2021-01" db="EMBL/GenBank/DDBJ databases">
        <authorList>
            <person name="Corre E."/>
            <person name="Pelletier E."/>
            <person name="Niang G."/>
            <person name="Scheremetjew M."/>
            <person name="Finn R."/>
            <person name="Kale V."/>
            <person name="Holt S."/>
            <person name="Cochrane G."/>
            <person name="Meng A."/>
            <person name="Brown T."/>
            <person name="Cohen L."/>
        </authorList>
    </citation>
    <scope>NUCLEOTIDE SEQUENCE</scope>
    <source>
        <strain evidence="6">CCMP1205</strain>
    </source>
</reference>
<dbReference type="EMBL" id="HBHL01003114">
    <property type="protein sequence ID" value="CAD9713091.1"/>
    <property type="molecule type" value="Transcribed_RNA"/>
</dbReference>
<evidence type="ECO:0000313" key="6">
    <source>
        <dbReference type="EMBL" id="CAD9713091.1"/>
    </source>
</evidence>
<organism evidence="7 8">
    <name type="scientific">Chloropicon primus</name>
    <dbReference type="NCBI Taxonomy" id="1764295"/>
    <lineage>
        <taxon>Eukaryota</taxon>
        <taxon>Viridiplantae</taxon>
        <taxon>Chlorophyta</taxon>
        <taxon>Chloropicophyceae</taxon>
        <taxon>Chloropicales</taxon>
        <taxon>Chloropicaceae</taxon>
        <taxon>Chloropicon</taxon>
    </lineage>
</organism>
<dbReference type="InterPro" id="IPR041472">
    <property type="entry name" value="BL00235/CARNS1_N"/>
</dbReference>
<dbReference type="InterPro" id="IPR052032">
    <property type="entry name" value="ATP-dep_AA_Ligase"/>
</dbReference>
<dbReference type="Gene3D" id="3.40.50.20">
    <property type="match status" value="1"/>
</dbReference>
<evidence type="ECO:0000256" key="3">
    <source>
        <dbReference type="ARBA" id="ARBA00022840"/>
    </source>
</evidence>
<dbReference type="Proteomes" id="UP000316726">
    <property type="component" value="Chromosome 10"/>
</dbReference>
<dbReference type="GO" id="GO:0016874">
    <property type="term" value="F:ligase activity"/>
    <property type="evidence" value="ECO:0007669"/>
    <property type="project" value="UniProtKB-KW"/>
</dbReference>
<dbReference type="STRING" id="1764295.A0A5B8MSN1"/>
<evidence type="ECO:0000256" key="1">
    <source>
        <dbReference type="ARBA" id="ARBA00022598"/>
    </source>
</evidence>
<reference evidence="7 8" key="1">
    <citation type="submission" date="2018-07" db="EMBL/GenBank/DDBJ databases">
        <title>The complete nuclear genome of the prasinophyte Chloropicon primus (CCMP1205).</title>
        <authorList>
            <person name="Pombert J.-F."/>
            <person name="Otis C."/>
            <person name="Turmel M."/>
            <person name="Lemieux C."/>
        </authorList>
    </citation>
    <scope>NUCLEOTIDE SEQUENCE [LARGE SCALE GENOMIC DNA]</scope>
    <source>
        <strain evidence="7 8">CCMP1205</strain>
    </source>
</reference>
<accession>A0A5B8MSN1</accession>
<sequence length="600" mass="65043">MLSLNIKKAKDAAKEAGGITSAMKGVTLERRNTFQFDEVDDAAPDTPMGYSKAGNPLVDYATTVKSTRDPVEFAPKSIEDAVFSSSLGPGTFSYTPTVAPSPGSLKSNFLTEEVLQALPRPLSPAERERNIRESKQTPTFELVRKVNKYKKQINSATTEGQELRRQLLSGAVVIVMCAGYSGKRFIYERAKKLGVRLVMVDGPDSWSQTLLDDGVIEKYVPLDMSNPPAVYQEALKIVREVDKEVGGIDGICTFYEIAVPLVARLTEALGLPGNPSKAIECARDKHATRKCLKDNDLPTPSSCMIYSKEDLPMAAQTVGFPAVIKPINGAASLGVVKVTSPENLLESYEKVTEVLKTCSVSDPNGTAKSGEVSDLVTEVMMEQYLDGNEVDVDIILSDGKVTYAKVTDNLPTLEPWFNETGAVTPSLLPESKQEELIEVSKKMLKALGLTCGVMHVELKYTTTNGPQLIEVNSRMGGGPVRSMNLDVWGVDLVEEHLMTTVGLPSLPPVPEKPITCIGQYSVNAVRSGVVTEEIDAEVEKTRKLPNVKSVESFVAAGDRVVGLADGMPSWICDIMVEKDNAKEALAYVEDLASGFKQPIV</sequence>
<keyword evidence="8" id="KW-1185">Reference proteome</keyword>
<dbReference type="InterPro" id="IPR011761">
    <property type="entry name" value="ATP-grasp"/>
</dbReference>
<keyword evidence="3 4" id="KW-0067">ATP-binding</keyword>
<dbReference type="Pfam" id="PF13535">
    <property type="entry name" value="ATP-grasp_4"/>
    <property type="match status" value="1"/>
</dbReference>
<evidence type="ECO:0000256" key="4">
    <source>
        <dbReference type="PROSITE-ProRule" id="PRU00409"/>
    </source>
</evidence>
<protein>
    <recommendedName>
        <fullName evidence="5">ATP-grasp domain-containing protein</fullName>
    </recommendedName>
</protein>
<evidence type="ECO:0000259" key="5">
    <source>
        <dbReference type="PROSITE" id="PS50975"/>
    </source>
</evidence>
<dbReference type="OrthoDB" id="434648at2759"/>
<dbReference type="AlphaFoldDB" id="A0A5B8MSN1"/>
<dbReference type="EMBL" id="CP031043">
    <property type="protein sequence ID" value="QDZ23351.1"/>
    <property type="molecule type" value="Genomic_DNA"/>
</dbReference>
<keyword evidence="1" id="KW-0436">Ligase</keyword>
<evidence type="ECO:0000256" key="2">
    <source>
        <dbReference type="ARBA" id="ARBA00022741"/>
    </source>
</evidence>
<dbReference type="SUPFAM" id="SSF56059">
    <property type="entry name" value="Glutathione synthetase ATP-binding domain-like"/>
    <property type="match status" value="1"/>
</dbReference>
<dbReference type="GO" id="GO:0005524">
    <property type="term" value="F:ATP binding"/>
    <property type="evidence" value="ECO:0007669"/>
    <property type="project" value="UniProtKB-UniRule"/>
</dbReference>